<keyword evidence="3" id="KW-1185">Reference proteome</keyword>
<organism evidence="2 3">
    <name type="scientific">Gigaspora margarita</name>
    <dbReference type="NCBI Taxonomy" id="4874"/>
    <lineage>
        <taxon>Eukaryota</taxon>
        <taxon>Fungi</taxon>
        <taxon>Fungi incertae sedis</taxon>
        <taxon>Mucoromycota</taxon>
        <taxon>Glomeromycotina</taxon>
        <taxon>Glomeromycetes</taxon>
        <taxon>Diversisporales</taxon>
        <taxon>Gigasporaceae</taxon>
        <taxon>Gigaspora</taxon>
    </lineage>
</organism>
<sequence length="306" mass="34704">MVLGKIFRKDRKTEPISVFSLRIIISTLLIIVLVGYALFLILDVYNDRPSIISSFTSVNSFPVPTNNTREENKTCLQYIKQPVLDTNSSNYNGYFQTGGKLLFSTNFNDNLKNIGIMIYIDDSTYNVKNLSKTIDSYNIKITRNIKKLMTKSWKNYLGFTPDLETIPYFTSTIESNLITNSTGLQSLFSIITIEPYSFIIKVDTDQSVIIGLLGGAFGLIKSLYALLFGTKAIQPWGLAQRCVFKVDQTAQNHLMNILEPMQFLEDLTHNSGNSDNSDNLEDHLLTEKIAKRIDSLQLMLRDYVVN</sequence>
<gene>
    <name evidence="2" type="ORF">GMARGA_LOCUS2955</name>
</gene>
<dbReference type="EMBL" id="CAJVQB010001002">
    <property type="protein sequence ID" value="CAG8516757.1"/>
    <property type="molecule type" value="Genomic_DNA"/>
</dbReference>
<comment type="caution">
    <text evidence="2">The sequence shown here is derived from an EMBL/GenBank/DDBJ whole genome shotgun (WGS) entry which is preliminary data.</text>
</comment>
<reference evidence="2 3" key="1">
    <citation type="submission" date="2021-06" db="EMBL/GenBank/DDBJ databases">
        <authorList>
            <person name="Kallberg Y."/>
            <person name="Tangrot J."/>
            <person name="Rosling A."/>
        </authorList>
    </citation>
    <scope>NUCLEOTIDE SEQUENCE [LARGE SCALE GENOMIC DNA]</scope>
    <source>
        <strain evidence="2 3">120-4 pot B 10/14</strain>
    </source>
</reference>
<keyword evidence="1" id="KW-0812">Transmembrane</keyword>
<protein>
    <submittedName>
        <fullName evidence="2">20797_t:CDS:1</fullName>
    </submittedName>
</protein>
<evidence type="ECO:0000256" key="1">
    <source>
        <dbReference type="SAM" id="Phobius"/>
    </source>
</evidence>
<name>A0ABM8W3P4_GIGMA</name>
<evidence type="ECO:0000313" key="2">
    <source>
        <dbReference type="EMBL" id="CAG8516757.1"/>
    </source>
</evidence>
<dbReference type="Proteomes" id="UP000789901">
    <property type="component" value="Unassembled WGS sequence"/>
</dbReference>
<keyword evidence="1" id="KW-1133">Transmembrane helix</keyword>
<proteinExistence type="predicted"/>
<keyword evidence="1" id="KW-0472">Membrane</keyword>
<evidence type="ECO:0000313" key="3">
    <source>
        <dbReference type="Proteomes" id="UP000789901"/>
    </source>
</evidence>
<feature type="transmembrane region" description="Helical" evidence="1">
    <location>
        <begin position="21"/>
        <end position="42"/>
    </location>
</feature>
<accession>A0ABM8W3P4</accession>
<feature type="non-terminal residue" evidence="2">
    <location>
        <position position="306"/>
    </location>
</feature>